<gene>
    <name evidence="1" type="ORF">PVLDE_0904930</name>
</gene>
<dbReference type="NCBIfam" id="TIGR01590">
    <property type="entry name" value="yir-bir-cir_Pla"/>
    <property type="match status" value="1"/>
</dbReference>
<accession>A0A6V7S5L5</accession>
<evidence type="ECO:0000313" key="1">
    <source>
        <dbReference type="EMBL" id="CAD2092379.1"/>
    </source>
</evidence>
<organism evidence="1 2">
    <name type="scientific">Plasmodium vinckei lentum</name>
    <dbReference type="NCBI Taxonomy" id="138297"/>
    <lineage>
        <taxon>Eukaryota</taxon>
        <taxon>Sar</taxon>
        <taxon>Alveolata</taxon>
        <taxon>Apicomplexa</taxon>
        <taxon>Aconoidasida</taxon>
        <taxon>Haemosporida</taxon>
        <taxon>Plasmodiidae</taxon>
        <taxon>Plasmodium</taxon>
        <taxon>Plasmodium (Vinckeia)</taxon>
    </lineage>
</organism>
<sequence>MAQPSYNIENVYKAINTINGYFTETLVLDSVIFQKDNGIIHNYCHYGNNSGKGKCHDYSQKASSGVIYLLKTLKDNCDLEYDKLAEYAILWLYFKLNKKPKNNGVNLNHFYNNYIVKNKDYNNKIKDDDLSYKEIIDKKKDLMDMNINEISKFNTPFNILFSLYNVIKNNNLDCKKYSSYPNMFASKFEELSKDSNNIEGSSYNKMLSTLSDDYNNLKTKYDNKNSCIFPPLSIIEPQKSSAQNTVVNSGKNSGQVLGEASEVTSSSSSILSTLIPTLSTFSVIPVFLGIAYKVNNKELKTIIFL</sequence>
<protein>
    <submittedName>
        <fullName evidence="1">CIR protein PIR protein</fullName>
    </submittedName>
</protein>
<proteinExistence type="predicted"/>
<name>A0A6V7S5L5_PLAVN</name>
<dbReference type="InterPro" id="IPR006477">
    <property type="entry name" value="Yir_bir_cir"/>
</dbReference>
<reference evidence="1 2" key="1">
    <citation type="submission" date="2020-08" db="EMBL/GenBank/DDBJ databases">
        <authorList>
            <person name="Ramaprasad A."/>
        </authorList>
    </citation>
    <scope>NUCLEOTIDE SEQUENCE [LARGE SCALE GENOMIC DNA]</scope>
</reference>
<dbReference type="Pfam" id="PF06022">
    <property type="entry name" value="Cir_Bir_Yir"/>
    <property type="match status" value="1"/>
</dbReference>
<dbReference type="AlphaFoldDB" id="A0A6V7S5L5"/>
<dbReference type="EMBL" id="LR865371">
    <property type="protein sequence ID" value="CAD2092379.1"/>
    <property type="molecule type" value="Genomic_DNA"/>
</dbReference>
<dbReference type="Proteomes" id="UP000515308">
    <property type="component" value="Chromosome PVLDE_09"/>
</dbReference>
<dbReference type="VEuPathDB" id="PlasmoDB:PVLDE_0904930"/>
<evidence type="ECO:0000313" key="2">
    <source>
        <dbReference type="Proteomes" id="UP000515308"/>
    </source>
</evidence>